<reference evidence="1 2" key="1">
    <citation type="journal article" date="2016" name="BMC Genomics">
        <title>Combined genomic and structural analyses of a cultured magnetotactic bacterium reveals its niche adaptation to a dynamic environment.</title>
        <authorList>
            <person name="Araujo A.C."/>
            <person name="Morillo V."/>
            <person name="Cypriano J."/>
            <person name="Teixeira L.C."/>
            <person name="Leao P."/>
            <person name="Lyra S."/>
            <person name="Almeida L.G."/>
            <person name="Bazylinski D.A."/>
            <person name="Vasconcellos A.T."/>
            <person name="Abreu F."/>
            <person name="Lins U."/>
        </authorList>
    </citation>
    <scope>NUCLEOTIDE SEQUENCE [LARGE SCALE GENOMIC DNA]</scope>
    <source>
        <strain evidence="1 2">IT-1</strain>
    </source>
</reference>
<dbReference type="STRING" id="1434232.MAIT1_02217"/>
<proteinExistence type="predicted"/>
<dbReference type="InterPro" id="IPR041893">
    <property type="entry name" value="ArdA_dom3"/>
</dbReference>
<sequence length="157" mass="18256">MIQAQPLDSEEAAFFFHSIEEWNSKRTELEAEEYEMSYVSGPHEELFDALFIDHETIQLWYEKVRELKQIQRAALYYLYVFRAIPLAKSLEELEQLAILGGAAGDVAEEMLEESGVIERIPDEVRDYIDWERLASDWSIAGKLISFAYEGVNWVVVK</sequence>
<keyword evidence="2" id="KW-1185">Reference proteome</keyword>
<dbReference type="Gene3D" id="1.10.10.1190">
    <property type="entry name" value="Antirestriction protein ArdA, domain 3"/>
    <property type="match status" value="1"/>
</dbReference>
<dbReference type="AlphaFoldDB" id="A0A1Y2K4S9"/>
<evidence type="ECO:0000313" key="1">
    <source>
        <dbReference type="EMBL" id="OSM02124.1"/>
    </source>
</evidence>
<gene>
    <name evidence="1" type="ORF">MAIT1_02217</name>
</gene>
<dbReference type="Proteomes" id="UP000194003">
    <property type="component" value="Unassembled WGS sequence"/>
</dbReference>
<accession>A0A1Y2K4S9</accession>
<evidence type="ECO:0000313" key="2">
    <source>
        <dbReference type="Proteomes" id="UP000194003"/>
    </source>
</evidence>
<dbReference type="InterPro" id="IPR009899">
    <property type="entry name" value="ArdA"/>
</dbReference>
<dbReference type="EMBL" id="LVJN01000020">
    <property type="protein sequence ID" value="OSM02124.1"/>
    <property type="molecule type" value="Genomic_DNA"/>
</dbReference>
<comment type="caution">
    <text evidence="1">The sequence shown here is derived from an EMBL/GenBank/DDBJ whole genome shotgun (WGS) entry which is preliminary data.</text>
</comment>
<organism evidence="1 2">
    <name type="scientific">Magnetofaba australis IT-1</name>
    <dbReference type="NCBI Taxonomy" id="1434232"/>
    <lineage>
        <taxon>Bacteria</taxon>
        <taxon>Pseudomonadati</taxon>
        <taxon>Pseudomonadota</taxon>
        <taxon>Magnetococcia</taxon>
        <taxon>Magnetococcales</taxon>
        <taxon>Magnetococcaceae</taxon>
        <taxon>Magnetofaba</taxon>
    </lineage>
</organism>
<name>A0A1Y2K4S9_9PROT</name>
<dbReference type="Pfam" id="PF07275">
    <property type="entry name" value="ArdA"/>
    <property type="match status" value="1"/>
</dbReference>
<protein>
    <submittedName>
        <fullName evidence="1">Uncharacterized protein</fullName>
    </submittedName>
</protein>